<dbReference type="InterPro" id="IPR005952">
    <property type="entry name" value="Phosphogly_mut1"/>
</dbReference>
<evidence type="ECO:0000313" key="9">
    <source>
        <dbReference type="EMBL" id="TDG79168.1"/>
    </source>
</evidence>
<feature type="binding site" evidence="4 6">
    <location>
        <begin position="8"/>
        <end position="15"/>
    </location>
    <ligand>
        <name>substrate</name>
    </ligand>
</feature>
<feature type="active site" description="Proton donor/acceptor" evidence="4 5">
    <location>
        <position position="87"/>
    </location>
</feature>
<dbReference type="UniPathway" id="UPA00109">
    <property type="reaction ID" value="UER00186"/>
</dbReference>
<feature type="binding site" evidence="4 6">
    <location>
        <position position="60"/>
    </location>
    <ligand>
        <name>substrate</name>
    </ligand>
</feature>
<feature type="binding site" evidence="4 6">
    <location>
        <begin position="87"/>
        <end position="90"/>
    </location>
    <ligand>
        <name>substrate</name>
    </ligand>
</feature>
<dbReference type="PANTHER" id="PTHR11931">
    <property type="entry name" value="PHOSPHOGLYCERATE MUTASE"/>
    <property type="match status" value="1"/>
</dbReference>
<dbReference type="SMART" id="SM00855">
    <property type="entry name" value="PGAM"/>
    <property type="match status" value="1"/>
</dbReference>
<dbReference type="OrthoDB" id="9781415at2"/>
<organism evidence="9 10">
    <name type="scientific">Secundilactobacillus malefermentans</name>
    <dbReference type="NCBI Taxonomy" id="176292"/>
    <lineage>
        <taxon>Bacteria</taxon>
        <taxon>Bacillati</taxon>
        <taxon>Bacillota</taxon>
        <taxon>Bacilli</taxon>
        <taxon>Lactobacillales</taxon>
        <taxon>Lactobacillaceae</taxon>
        <taxon>Secundilactobacillus</taxon>
    </lineage>
</organism>
<comment type="caution">
    <text evidence="4">Lacks conserved residue(s) required for the propagation of feature annotation.</text>
</comment>
<comment type="caution">
    <text evidence="9">The sequence shown here is derived from an EMBL/GenBank/DDBJ whole genome shotgun (WGS) entry which is preliminary data.</text>
</comment>
<dbReference type="RefSeq" id="WP_133278303.1">
    <property type="nucleotide sequence ID" value="NZ_PUFO01000026.1"/>
</dbReference>
<dbReference type="GO" id="GO:0006096">
    <property type="term" value="P:glycolytic process"/>
    <property type="evidence" value="ECO:0007669"/>
    <property type="project" value="UniProtKB-UniRule"/>
</dbReference>
<feature type="site" description="Transition state stabilizer" evidence="4 7">
    <location>
        <position position="176"/>
    </location>
</feature>
<keyword evidence="2 4" id="KW-0324">Glycolysis</keyword>
<evidence type="ECO:0000256" key="8">
    <source>
        <dbReference type="RuleBase" id="RU004512"/>
    </source>
</evidence>
<evidence type="ECO:0000313" key="10">
    <source>
        <dbReference type="Proteomes" id="UP000294854"/>
    </source>
</evidence>
<keyword evidence="10" id="KW-1185">Reference proteome</keyword>
<evidence type="ECO:0000256" key="4">
    <source>
        <dbReference type="HAMAP-Rule" id="MF_01039"/>
    </source>
</evidence>
<keyword evidence="3 4" id="KW-0413">Isomerase</keyword>
<sequence length="234" mass="26806">MVKLVIMRHGESEANRDNIFTGWTDVPLTQKGIEQAHAAGKVLAATKLEFADVHTSMLYRAIKTAHIVMAECHQLYLPEHKSWRLNERHYGALRGQNKDEVKQSVGEAQVKLWRRSFKTVPPLLKQVDEDPKYSKWGAIEPRGESLEMAYNRLIPYWQDEIAPRLLDKQNQLVVAHGSTLRALIKYLDGIADADIDQVEVPNGKLILYEFSDKLKVINKQFLDENTSGWDKTDL</sequence>
<evidence type="ECO:0000256" key="2">
    <source>
        <dbReference type="ARBA" id="ARBA00023152"/>
    </source>
</evidence>
<feature type="binding site" evidence="4 6">
    <location>
        <begin position="114"/>
        <end position="115"/>
    </location>
    <ligand>
        <name>substrate</name>
    </ligand>
</feature>
<keyword evidence="4" id="KW-0312">Gluconeogenesis</keyword>
<dbReference type="InterPro" id="IPR001345">
    <property type="entry name" value="PG/BPGM_mutase_AS"/>
</dbReference>
<comment type="pathway">
    <text evidence="4 8">Carbohydrate degradation; glycolysis; pyruvate from D-glyceraldehyde 3-phosphate: step 3/5.</text>
</comment>
<dbReference type="EC" id="5.4.2.11" evidence="4 8"/>
<proteinExistence type="inferred from homology"/>
<dbReference type="PROSITE" id="PS00175">
    <property type="entry name" value="PG_MUTASE"/>
    <property type="match status" value="1"/>
</dbReference>
<dbReference type="PIRSF" id="PIRSF000709">
    <property type="entry name" value="6PFK_2-Ptase"/>
    <property type="match status" value="1"/>
</dbReference>
<feature type="binding site" evidence="4 6">
    <location>
        <begin position="21"/>
        <end position="22"/>
    </location>
    <ligand>
        <name>substrate</name>
    </ligand>
</feature>
<evidence type="ECO:0000256" key="3">
    <source>
        <dbReference type="ARBA" id="ARBA00023235"/>
    </source>
</evidence>
<evidence type="ECO:0000256" key="5">
    <source>
        <dbReference type="PIRSR" id="PIRSR613078-1"/>
    </source>
</evidence>
<dbReference type="AlphaFoldDB" id="A0A4R5NQZ3"/>
<comment type="catalytic activity">
    <reaction evidence="4 8">
        <text>(2R)-2-phosphoglycerate = (2R)-3-phosphoglycerate</text>
        <dbReference type="Rhea" id="RHEA:15901"/>
        <dbReference type="ChEBI" id="CHEBI:58272"/>
        <dbReference type="ChEBI" id="CHEBI:58289"/>
        <dbReference type="EC" id="5.4.2.11"/>
    </reaction>
</comment>
<gene>
    <name evidence="4" type="primary">gpmA</name>
    <name evidence="9" type="ORF">C5L31_001096</name>
</gene>
<dbReference type="GO" id="GO:0006094">
    <property type="term" value="P:gluconeogenesis"/>
    <property type="evidence" value="ECO:0007669"/>
    <property type="project" value="UniProtKB-UniRule"/>
</dbReference>
<dbReference type="HAMAP" id="MF_01039">
    <property type="entry name" value="PGAM_GpmA"/>
    <property type="match status" value="1"/>
</dbReference>
<dbReference type="InterPro" id="IPR013078">
    <property type="entry name" value="His_Pase_superF_clade-1"/>
</dbReference>
<comment type="similarity">
    <text evidence="1 4">Belongs to the phosphoglycerate mutase family. BPG-dependent PGAM subfamily.</text>
</comment>
<reference evidence="9 10" key="1">
    <citation type="journal article" date="2019" name="Appl. Microbiol. Biotechnol.">
        <title>Uncovering carbohydrate metabolism through a genotype-phenotype association study of 56 lactic acid bacteria genomes.</title>
        <authorList>
            <person name="Buron-Moles G."/>
            <person name="Chailyan A."/>
            <person name="Dolejs I."/>
            <person name="Forster J."/>
            <person name="Miks M.H."/>
        </authorList>
    </citation>
    <scope>NUCLEOTIDE SEQUENCE [LARGE SCALE GENOMIC DNA]</scope>
    <source>
        <strain evidence="9 10">ATCC 49373</strain>
    </source>
</reference>
<dbReference type="SUPFAM" id="SSF53254">
    <property type="entry name" value="Phosphoglycerate mutase-like"/>
    <property type="match status" value="1"/>
</dbReference>
<evidence type="ECO:0000256" key="7">
    <source>
        <dbReference type="PIRSR" id="PIRSR613078-3"/>
    </source>
</evidence>
<feature type="active site" description="Tele-phosphohistidine intermediate" evidence="4 5">
    <location>
        <position position="9"/>
    </location>
</feature>
<dbReference type="GO" id="GO:0004619">
    <property type="term" value="F:phosphoglycerate mutase activity"/>
    <property type="evidence" value="ECO:0007669"/>
    <property type="project" value="UniProtKB-UniRule"/>
</dbReference>
<evidence type="ECO:0000256" key="1">
    <source>
        <dbReference type="ARBA" id="ARBA00006717"/>
    </source>
</evidence>
<accession>A0A4R5NQZ3</accession>
<dbReference type="Pfam" id="PF00300">
    <property type="entry name" value="His_Phos_1"/>
    <property type="match status" value="1"/>
</dbReference>
<dbReference type="EMBL" id="PUFO01000026">
    <property type="protein sequence ID" value="TDG79168.1"/>
    <property type="molecule type" value="Genomic_DNA"/>
</dbReference>
<dbReference type="Gene3D" id="3.40.50.1240">
    <property type="entry name" value="Phosphoglycerate mutase-like"/>
    <property type="match status" value="1"/>
</dbReference>
<name>A0A4R5NQZ3_9LACO</name>
<dbReference type="NCBIfam" id="TIGR01258">
    <property type="entry name" value="pgm_1"/>
    <property type="match status" value="1"/>
</dbReference>
<dbReference type="Proteomes" id="UP000294854">
    <property type="component" value="Unassembled WGS sequence"/>
</dbReference>
<comment type="function">
    <text evidence="4 8">Catalyzes the interconversion of 2-phosphoglycerate and 3-phosphoglycerate.</text>
</comment>
<evidence type="ECO:0000256" key="6">
    <source>
        <dbReference type="PIRSR" id="PIRSR613078-2"/>
    </source>
</evidence>
<dbReference type="CDD" id="cd07067">
    <property type="entry name" value="HP_PGM_like"/>
    <property type="match status" value="1"/>
</dbReference>
<protein>
    <recommendedName>
        <fullName evidence="4 8">2,3-bisphosphoglycerate-dependent phosphoglycerate mutase</fullName>
        <shortName evidence="4">BPG-dependent PGAM</shortName>
        <shortName evidence="4">PGAM</shortName>
        <shortName evidence="4">Phosphoglyceromutase</shortName>
        <shortName evidence="4">dPGM</shortName>
        <ecNumber evidence="4 8">5.4.2.11</ecNumber>
    </recommendedName>
</protein>
<feature type="binding site" evidence="4 6">
    <location>
        <position position="98"/>
    </location>
    <ligand>
        <name>substrate</name>
    </ligand>
</feature>
<dbReference type="InterPro" id="IPR029033">
    <property type="entry name" value="His_PPase_superfam"/>
</dbReference>